<dbReference type="InterPro" id="IPR036749">
    <property type="entry name" value="Expansin_CBD_sf"/>
</dbReference>
<comment type="subcellular location">
    <subcellularLocation>
        <location evidence="2">Secreted</location>
        <location evidence="2">Cell wall</location>
    </subcellularLocation>
    <subcellularLocation>
        <location evidence="2">Membrane</location>
        <topology evidence="2">Peripheral membrane protein</topology>
    </subcellularLocation>
</comment>
<comment type="function">
    <text evidence="2">Causes loosening and extension of plant cell walls by disrupting non-covalent bonding between cellulose microfibrils and matrix glucans. No enzymatic activity has been found.</text>
</comment>
<keyword evidence="2" id="KW-0961">Cell wall biogenesis/degradation</keyword>
<dbReference type="PANTHER" id="PTHR31867">
    <property type="entry name" value="EXPANSIN-A15"/>
    <property type="match status" value="1"/>
</dbReference>
<comment type="caution">
    <text evidence="4">The sequence shown here is derived from an EMBL/GenBank/DDBJ whole genome shotgun (WGS) entry which is preliminary data.</text>
</comment>
<keyword evidence="5" id="KW-1185">Reference proteome</keyword>
<dbReference type="EMBL" id="BQKI01000001">
    <property type="protein sequence ID" value="GJM84645.1"/>
    <property type="molecule type" value="Genomic_DNA"/>
</dbReference>
<dbReference type="SUPFAM" id="SSF49590">
    <property type="entry name" value="PHL pollen allergen"/>
    <property type="match status" value="1"/>
</dbReference>
<feature type="domain" description="Expansin-like CBD" evidence="3">
    <location>
        <begin position="47"/>
        <end position="89"/>
    </location>
</feature>
<evidence type="ECO:0000313" key="5">
    <source>
        <dbReference type="Proteomes" id="UP001054889"/>
    </source>
</evidence>
<reference evidence="4" key="2">
    <citation type="submission" date="2021-12" db="EMBL/GenBank/DDBJ databases">
        <title>Resequencing data analysis of finger millet.</title>
        <authorList>
            <person name="Hatakeyama M."/>
            <person name="Aluri S."/>
            <person name="Balachadran M.T."/>
            <person name="Sivarajan S.R."/>
            <person name="Poveda L."/>
            <person name="Shimizu-Inatsugi R."/>
            <person name="Schlapbach R."/>
            <person name="Sreeman S.M."/>
            <person name="Shimizu K.K."/>
        </authorList>
    </citation>
    <scope>NUCLEOTIDE SEQUENCE</scope>
</reference>
<evidence type="ECO:0000259" key="3">
    <source>
        <dbReference type="Pfam" id="PF01357"/>
    </source>
</evidence>
<dbReference type="AlphaFoldDB" id="A0AAV5BC91"/>
<evidence type="ECO:0000313" key="4">
    <source>
        <dbReference type="EMBL" id="GJM84645.1"/>
    </source>
</evidence>
<evidence type="ECO:0000256" key="2">
    <source>
        <dbReference type="RuleBase" id="RU365023"/>
    </source>
</evidence>
<dbReference type="InterPro" id="IPR002963">
    <property type="entry name" value="Expansin"/>
</dbReference>
<keyword evidence="1 2" id="KW-0964">Secreted</keyword>
<sequence>MAAGATHPALTSTCRSQRGNWEHIGVYQGGIIPVQYQRVQCSRSGGVRFVINGFNYFELVNIRNLAGSGSVATAWVKGTNTGWIQMSRN</sequence>
<dbReference type="Proteomes" id="UP001054889">
    <property type="component" value="Unassembled WGS sequence"/>
</dbReference>
<dbReference type="InterPro" id="IPR007117">
    <property type="entry name" value="Expansin_CBD"/>
</dbReference>
<organism evidence="4 5">
    <name type="scientific">Eleusine coracana subsp. coracana</name>
    <dbReference type="NCBI Taxonomy" id="191504"/>
    <lineage>
        <taxon>Eukaryota</taxon>
        <taxon>Viridiplantae</taxon>
        <taxon>Streptophyta</taxon>
        <taxon>Embryophyta</taxon>
        <taxon>Tracheophyta</taxon>
        <taxon>Spermatophyta</taxon>
        <taxon>Magnoliopsida</taxon>
        <taxon>Liliopsida</taxon>
        <taxon>Poales</taxon>
        <taxon>Poaceae</taxon>
        <taxon>PACMAD clade</taxon>
        <taxon>Chloridoideae</taxon>
        <taxon>Cynodonteae</taxon>
        <taxon>Eleusininae</taxon>
        <taxon>Eleusine</taxon>
    </lineage>
</organism>
<name>A0AAV5BC91_ELECO</name>
<gene>
    <name evidence="4" type="primary">ga00334</name>
    <name evidence="4" type="ORF">PR202_ga00334</name>
</gene>
<dbReference type="PRINTS" id="PR01226">
    <property type="entry name" value="EXPANSIN"/>
</dbReference>
<accession>A0AAV5BC91</accession>
<protein>
    <recommendedName>
        <fullName evidence="2">Expansin</fullName>
    </recommendedName>
</protein>
<reference evidence="4" key="1">
    <citation type="journal article" date="2018" name="DNA Res.">
        <title>Multiple hybrid de novo genome assembly of finger millet, an orphan allotetraploid crop.</title>
        <authorList>
            <person name="Hatakeyama M."/>
            <person name="Aluri S."/>
            <person name="Balachadran M.T."/>
            <person name="Sivarajan S.R."/>
            <person name="Patrignani A."/>
            <person name="Gruter S."/>
            <person name="Poveda L."/>
            <person name="Shimizu-Inatsugi R."/>
            <person name="Baeten J."/>
            <person name="Francoijs K.J."/>
            <person name="Nataraja K.N."/>
            <person name="Reddy Y.A.N."/>
            <person name="Phadnis S."/>
            <person name="Ravikumar R.L."/>
            <person name="Schlapbach R."/>
            <person name="Sreeman S.M."/>
            <person name="Shimizu K.K."/>
        </authorList>
    </citation>
    <scope>NUCLEOTIDE SEQUENCE</scope>
</reference>
<dbReference type="Pfam" id="PF01357">
    <property type="entry name" value="Expansin_C"/>
    <property type="match status" value="1"/>
</dbReference>
<evidence type="ECO:0000256" key="1">
    <source>
        <dbReference type="ARBA" id="ARBA00022525"/>
    </source>
</evidence>
<dbReference type="GO" id="GO:0009664">
    <property type="term" value="P:plant-type cell wall organization"/>
    <property type="evidence" value="ECO:0007669"/>
    <property type="project" value="InterPro"/>
</dbReference>
<proteinExistence type="inferred from homology"/>
<dbReference type="GO" id="GO:0016020">
    <property type="term" value="C:membrane"/>
    <property type="evidence" value="ECO:0007669"/>
    <property type="project" value="UniProtKB-SubCell"/>
</dbReference>
<comment type="similarity">
    <text evidence="2">Belongs to the expansin family. Expansin A subfamily.</text>
</comment>
<keyword evidence="2" id="KW-0134">Cell wall</keyword>